<dbReference type="InterPro" id="IPR019734">
    <property type="entry name" value="TPR_rpt"/>
</dbReference>
<dbReference type="EMBL" id="JACHIF010000007">
    <property type="protein sequence ID" value="MBB5039115.1"/>
    <property type="molecule type" value="Genomic_DNA"/>
</dbReference>
<feature type="compositionally biased region" description="Basic and acidic residues" evidence="10">
    <location>
        <begin position="228"/>
        <end position="237"/>
    </location>
</feature>
<keyword evidence="6" id="KW-0206">Cytoskeleton</keyword>
<dbReference type="InterPro" id="IPR049039">
    <property type="entry name" value="RMD1-3_a_helical_rpt"/>
</dbReference>
<sequence length="247" mass="27400">MKRLFILSLTVLILAINGPANELIRQGDIYDQQFKPDEALKYYLPAEKQNPNDAALLVKIARQHVFRMDGLKTNTEKLTEGQKALAYAERAVKADPRSSDAHLSIAIVHGKMTPLLGNRGKIEASKKIKESAEKAAKLNPKDDYAWHLLGRWHQALAGMGSLTRGIAQLVYGELPAATNEEAVTYFKKAIALKPDRLLHHIELGRTYAQMGKTEEAKAAINKGLAMPNREKDDPETKRRGRATLAGL</sequence>
<keyword evidence="4" id="KW-0677">Repeat</keyword>
<dbReference type="Proteomes" id="UP000534294">
    <property type="component" value="Unassembled WGS sequence"/>
</dbReference>
<dbReference type="GO" id="GO:0005737">
    <property type="term" value="C:cytoplasm"/>
    <property type="evidence" value="ECO:0007669"/>
    <property type="project" value="TreeGrafter"/>
</dbReference>
<evidence type="ECO:0000256" key="5">
    <source>
        <dbReference type="ARBA" id="ARBA00022803"/>
    </source>
</evidence>
<evidence type="ECO:0000256" key="1">
    <source>
        <dbReference type="ARBA" id="ARBA00004245"/>
    </source>
</evidence>
<dbReference type="RefSeq" id="WP_184210536.1">
    <property type="nucleotide sequence ID" value="NZ_JACHIF010000007.1"/>
</dbReference>
<name>A0A7W7YMW7_9BACT</name>
<dbReference type="PROSITE" id="PS50005">
    <property type="entry name" value="TPR"/>
    <property type="match status" value="1"/>
</dbReference>
<evidence type="ECO:0000256" key="8">
    <source>
        <dbReference type="ARBA" id="ARBA00041958"/>
    </source>
</evidence>
<comment type="subcellular location">
    <subcellularLocation>
        <location evidence="1">Cytoplasm</location>
        <location evidence="1">Cytoskeleton</location>
    </subcellularLocation>
</comment>
<organism evidence="12 13">
    <name type="scientific">Prosthecobacter dejongeii</name>
    <dbReference type="NCBI Taxonomy" id="48465"/>
    <lineage>
        <taxon>Bacteria</taxon>
        <taxon>Pseudomonadati</taxon>
        <taxon>Verrucomicrobiota</taxon>
        <taxon>Verrucomicrobiia</taxon>
        <taxon>Verrucomicrobiales</taxon>
        <taxon>Verrucomicrobiaceae</taxon>
        <taxon>Prosthecobacter</taxon>
    </lineage>
</organism>
<reference evidence="12 13" key="1">
    <citation type="submission" date="2020-08" db="EMBL/GenBank/DDBJ databases">
        <title>Genomic Encyclopedia of Type Strains, Phase IV (KMG-IV): sequencing the most valuable type-strain genomes for metagenomic binning, comparative biology and taxonomic classification.</title>
        <authorList>
            <person name="Goeker M."/>
        </authorList>
    </citation>
    <scope>NUCLEOTIDE SEQUENCE [LARGE SCALE GENOMIC DNA]</scope>
    <source>
        <strain evidence="12 13">DSM 12251</strain>
    </source>
</reference>
<dbReference type="AlphaFoldDB" id="A0A7W7YMW7"/>
<evidence type="ECO:0000256" key="3">
    <source>
        <dbReference type="ARBA" id="ARBA00022490"/>
    </source>
</evidence>
<dbReference type="Gene3D" id="1.25.40.10">
    <property type="entry name" value="Tetratricopeptide repeat domain"/>
    <property type="match status" value="2"/>
</dbReference>
<evidence type="ECO:0000256" key="2">
    <source>
        <dbReference type="ARBA" id="ARBA00011375"/>
    </source>
</evidence>
<dbReference type="SUPFAM" id="SSF48452">
    <property type="entry name" value="TPR-like"/>
    <property type="match status" value="1"/>
</dbReference>
<evidence type="ECO:0000256" key="9">
    <source>
        <dbReference type="PROSITE-ProRule" id="PRU00339"/>
    </source>
</evidence>
<evidence type="ECO:0000313" key="13">
    <source>
        <dbReference type="Proteomes" id="UP000534294"/>
    </source>
</evidence>
<accession>A0A7W7YMW7</accession>
<dbReference type="InterPro" id="IPR011990">
    <property type="entry name" value="TPR-like_helical_dom_sf"/>
</dbReference>
<keyword evidence="3" id="KW-0963">Cytoplasm</keyword>
<dbReference type="Pfam" id="PF21033">
    <property type="entry name" value="RMD1-3"/>
    <property type="match status" value="1"/>
</dbReference>
<dbReference type="GO" id="GO:0005876">
    <property type="term" value="C:spindle microtubule"/>
    <property type="evidence" value="ECO:0007669"/>
    <property type="project" value="TreeGrafter"/>
</dbReference>
<gene>
    <name evidence="12" type="ORF">HNQ64_003384</name>
</gene>
<evidence type="ECO:0000313" key="12">
    <source>
        <dbReference type="EMBL" id="MBB5039115.1"/>
    </source>
</evidence>
<evidence type="ECO:0000256" key="4">
    <source>
        <dbReference type="ARBA" id="ARBA00022737"/>
    </source>
</evidence>
<keyword evidence="11" id="KW-0732">Signal</keyword>
<feature type="repeat" description="TPR" evidence="9">
    <location>
        <begin position="20"/>
        <end position="53"/>
    </location>
</feature>
<protein>
    <recommendedName>
        <fullName evidence="7">Regulator of microtubule dynamics protein 1</fullName>
    </recommendedName>
    <alternativeName>
        <fullName evidence="8">Protein FAM82B</fullName>
    </alternativeName>
</protein>
<proteinExistence type="predicted"/>
<dbReference type="GO" id="GO:0097431">
    <property type="term" value="C:mitotic spindle pole"/>
    <property type="evidence" value="ECO:0007669"/>
    <property type="project" value="TreeGrafter"/>
</dbReference>
<keyword evidence="13" id="KW-1185">Reference proteome</keyword>
<feature type="region of interest" description="Disordered" evidence="10">
    <location>
        <begin position="219"/>
        <end position="247"/>
    </location>
</feature>
<dbReference type="SMART" id="SM00028">
    <property type="entry name" value="TPR"/>
    <property type="match status" value="3"/>
</dbReference>
<feature type="chain" id="PRO_5031356056" description="Regulator of microtubule dynamics protein 1" evidence="11">
    <location>
        <begin position="23"/>
        <end position="247"/>
    </location>
</feature>
<evidence type="ECO:0000256" key="10">
    <source>
        <dbReference type="SAM" id="MobiDB-lite"/>
    </source>
</evidence>
<keyword evidence="5 9" id="KW-0802">TPR repeat</keyword>
<evidence type="ECO:0000256" key="7">
    <source>
        <dbReference type="ARBA" id="ARBA00039966"/>
    </source>
</evidence>
<comment type="caution">
    <text evidence="12">The sequence shown here is derived from an EMBL/GenBank/DDBJ whole genome shotgun (WGS) entry which is preliminary data.</text>
</comment>
<feature type="signal peptide" evidence="11">
    <location>
        <begin position="1"/>
        <end position="22"/>
    </location>
</feature>
<comment type="subunit">
    <text evidence="2">Interacts with microtubules.</text>
</comment>
<dbReference type="PANTHER" id="PTHR16056">
    <property type="entry name" value="REGULATOR OF MICROTUBULE DYNAMICS PROTEIN"/>
    <property type="match status" value="1"/>
</dbReference>
<evidence type="ECO:0000256" key="6">
    <source>
        <dbReference type="ARBA" id="ARBA00023212"/>
    </source>
</evidence>
<dbReference type="PANTHER" id="PTHR16056:SF16">
    <property type="entry name" value="REGULATOR OF MICROTUBULE DYNAMICS PROTEIN 1"/>
    <property type="match status" value="1"/>
</dbReference>
<evidence type="ECO:0000256" key="11">
    <source>
        <dbReference type="SAM" id="SignalP"/>
    </source>
</evidence>
<dbReference type="GO" id="GO:0008017">
    <property type="term" value="F:microtubule binding"/>
    <property type="evidence" value="ECO:0007669"/>
    <property type="project" value="TreeGrafter"/>
</dbReference>